<evidence type="ECO:0000256" key="1">
    <source>
        <dbReference type="SAM" id="MobiDB-lite"/>
    </source>
</evidence>
<comment type="caution">
    <text evidence="3">The sequence shown here is derived from an EMBL/GenBank/DDBJ whole genome shotgun (WGS) entry which is preliminary data.</text>
</comment>
<keyword evidence="4" id="KW-1185">Reference proteome</keyword>
<sequence>MVKLLDTSHCSAELSDLVKKANKEIILVSPYLQISPRLLDLLKEASSRNISITLIYRNDKSTEKNSEQLNEQKNKLSGPNVKIVSLENLHAKCYLNESTAIITSMNLYQYSQENNIEFGVQIQKEYDSDLYNEVYNEIQRIYRISQLGISQNNDPKVVQEPNPPSSKKQKTSSTKAIPPASDKNSFLDLIADFIFGPDQKCYCIRCGTIIEGDPDKPFCKKCYSSWARFKNEDFAEKYCFSCGEEKETTYAKPICRKCYKSKVKK</sequence>
<dbReference type="Gene3D" id="3.30.870.10">
    <property type="entry name" value="Endonuclease Chain A"/>
    <property type="match status" value="1"/>
</dbReference>
<dbReference type="RefSeq" id="WP_133516926.1">
    <property type="nucleotide sequence ID" value="NZ_JAHDUW010000005.1"/>
</dbReference>
<evidence type="ECO:0000259" key="2">
    <source>
        <dbReference type="Pfam" id="PF13091"/>
    </source>
</evidence>
<reference evidence="3 4" key="1">
    <citation type="submission" date="2019-03" db="EMBL/GenBank/DDBJ databases">
        <title>Genomic Encyclopedia of Type Strains, Phase IV (KMG-IV): sequencing the most valuable type-strain genomes for metagenomic binning, comparative biology and taxonomic classification.</title>
        <authorList>
            <person name="Goeker M."/>
        </authorList>
    </citation>
    <scope>NUCLEOTIDE SEQUENCE [LARGE SCALE GENOMIC DNA]</scope>
    <source>
        <strain evidence="3 4">DSM 13328</strain>
    </source>
</reference>
<proteinExistence type="predicted"/>
<evidence type="ECO:0000313" key="3">
    <source>
        <dbReference type="EMBL" id="TDQ70103.1"/>
    </source>
</evidence>
<dbReference type="InterPro" id="IPR025202">
    <property type="entry name" value="PLD-like_dom"/>
</dbReference>
<feature type="domain" description="Phospholipase D-like" evidence="2">
    <location>
        <begin position="16"/>
        <end position="138"/>
    </location>
</feature>
<organism evidence="3 4">
    <name type="scientific">Methanimicrococcus blatticola</name>
    <dbReference type="NCBI Taxonomy" id="91560"/>
    <lineage>
        <taxon>Archaea</taxon>
        <taxon>Methanobacteriati</taxon>
        <taxon>Methanobacteriota</taxon>
        <taxon>Stenosarchaea group</taxon>
        <taxon>Methanomicrobia</taxon>
        <taxon>Methanosarcinales</taxon>
        <taxon>Methanosarcinaceae</taxon>
        <taxon>Methanimicrococcus</taxon>
    </lineage>
</organism>
<feature type="region of interest" description="Disordered" evidence="1">
    <location>
        <begin position="152"/>
        <end position="179"/>
    </location>
</feature>
<dbReference type="SUPFAM" id="SSF56024">
    <property type="entry name" value="Phospholipase D/nuclease"/>
    <property type="match status" value="1"/>
</dbReference>
<dbReference type="EMBL" id="SNYS01000006">
    <property type="protein sequence ID" value="TDQ70103.1"/>
    <property type="molecule type" value="Genomic_DNA"/>
</dbReference>
<dbReference type="CDD" id="cd09176">
    <property type="entry name" value="PLDc_unchar6"/>
    <property type="match status" value="1"/>
</dbReference>
<evidence type="ECO:0000313" key="4">
    <source>
        <dbReference type="Proteomes" id="UP000294855"/>
    </source>
</evidence>
<dbReference type="InterPro" id="IPR059166">
    <property type="entry name" value="PLD-like_cat"/>
</dbReference>
<dbReference type="OrthoDB" id="148189at2157"/>
<dbReference type="Proteomes" id="UP000294855">
    <property type="component" value="Unassembled WGS sequence"/>
</dbReference>
<name>A0A484F715_9EURY</name>
<dbReference type="Pfam" id="PF13091">
    <property type="entry name" value="PLDc_2"/>
    <property type="match status" value="1"/>
</dbReference>
<dbReference type="AlphaFoldDB" id="A0A484F715"/>
<accession>A0A484F715</accession>
<protein>
    <submittedName>
        <fullName evidence="3">Phospholipase D-like protein</fullName>
    </submittedName>
</protein>
<gene>
    <name evidence="3" type="ORF">C7391_0441</name>
</gene>